<evidence type="ECO:0000313" key="3">
    <source>
        <dbReference type="EMBL" id="MBR8690400.1"/>
    </source>
</evidence>
<sequence>MILNIKSYVNYNLKELIKKGYLAVGLLGALGPAVLVSYFIITANTPFTIKHVSNFYCMLGMLAAVLHPLYFVNRDYSSKTISLINNSKQNRTNYVLANVVIALIVSLLYVVLGISLLLVTQQLGVPGELKLSFLLGFFVNSLLLVLTYFLLGYILLLNGVRSGAVYSILTAMLLFIPNILANILDSTNNKFFNGLIENFPGYFYPVMVGSNPLSLLQYFIAFLTLIVLFILVLKRSKKIEI</sequence>
<reference evidence="2 4" key="1">
    <citation type="submission" date="2015-07" db="EMBL/GenBank/DDBJ databases">
        <title>Bacillus zhangzhouensis sp. nov. and Bacillus nanhaiticus sp. nov.</title>
        <authorList>
            <person name="Liu Y."/>
            <person name="Lai Q."/>
            <person name="Shao Z."/>
        </authorList>
    </citation>
    <scope>NUCLEOTIDE SEQUENCE [LARGE SCALE GENOMIC DNA]</scope>
    <source>
        <strain evidence="2 4">NH7I_1</strain>
    </source>
</reference>
<feature type="transmembrane region" description="Helical" evidence="1">
    <location>
        <begin position="131"/>
        <end position="156"/>
    </location>
</feature>
<evidence type="ECO:0000313" key="2">
    <source>
        <dbReference type="EMBL" id="KPN14198.1"/>
    </source>
</evidence>
<dbReference type="EMBL" id="LGYN01000023">
    <property type="protein sequence ID" value="KPN14198.1"/>
    <property type="molecule type" value="Genomic_DNA"/>
</dbReference>
<keyword evidence="4" id="KW-1185">Reference proteome</keyword>
<name>A0ABD4QJI2_9BACI</name>
<evidence type="ECO:0000256" key="1">
    <source>
        <dbReference type="SAM" id="Phobius"/>
    </source>
</evidence>
<keyword evidence="1" id="KW-1133">Transmembrane helix</keyword>
<feature type="transmembrane region" description="Helical" evidence="1">
    <location>
        <begin position="163"/>
        <end position="184"/>
    </location>
</feature>
<comment type="caution">
    <text evidence="3">The sequence shown here is derived from an EMBL/GenBank/DDBJ whole genome shotgun (WGS) entry which is preliminary data.</text>
</comment>
<dbReference type="Proteomes" id="UP000050272">
    <property type="component" value="Unassembled WGS sequence"/>
</dbReference>
<proteinExistence type="predicted"/>
<feature type="transmembrane region" description="Helical" evidence="1">
    <location>
        <begin position="94"/>
        <end position="119"/>
    </location>
</feature>
<dbReference type="RefSeq" id="WP_060698898.1">
    <property type="nucleotide sequence ID" value="NZ_JAGQFH010000023.1"/>
</dbReference>
<reference evidence="3 5" key="2">
    <citation type="submission" date="2021-04" db="EMBL/GenBank/DDBJ databases">
        <title>Isolation of newly marine bacteria for enzymatic activity.</title>
        <authorList>
            <person name="Hadi W.A.M."/>
            <person name="Nair A.J.J."/>
            <person name="Edwin B.T."/>
        </authorList>
    </citation>
    <scope>NUCLEOTIDE SEQUENCE [LARGE SCALE GENOMIC DNA]</scope>
    <source>
        <strain evidence="3 5">B28A</strain>
    </source>
</reference>
<feature type="transmembrane region" description="Helical" evidence="1">
    <location>
        <begin position="215"/>
        <end position="233"/>
    </location>
</feature>
<dbReference type="AlphaFoldDB" id="A0ABD4QJI2"/>
<protein>
    <submittedName>
        <fullName evidence="3">ABC transporter permease</fullName>
    </submittedName>
</protein>
<dbReference type="Proteomes" id="UP000676804">
    <property type="component" value="Unassembled WGS sequence"/>
</dbReference>
<keyword evidence="1" id="KW-0472">Membrane</keyword>
<dbReference type="EMBL" id="JAGQFH010000023">
    <property type="protein sequence ID" value="MBR8690400.1"/>
    <property type="molecule type" value="Genomic_DNA"/>
</dbReference>
<feature type="transmembrane region" description="Helical" evidence="1">
    <location>
        <begin position="53"/>
        <end position="73"/>
    </location>
</feature>
<organism evidence="3 5">
    <name type="scientific">Bacillus australimaris</name>
    <dbReference type="NCBI Taxonomy" id="1326968"/>
    <lineage>
        <taxon>Bacteria</taxon>
        <taxon>Bacillati</taxon>
        <taxon>Bacillota</taxon>
        <taxon>Bacilli</taxon>
        <taxon>Bacillales</taxon>
        <taxon>Bacillaceae</taxon>
        <taxon>Bacillus</taxon>
    </lineage>
</organism>
<keyword evidence="1" id="KW-0812">Transmembrane</keyword>
<gene>
    <name evidence="2" type="ORF">AKG37_08995</name>
    <name evidence="3" type="ORF">KCQ59_11450</name>
</gene>
<evidence type="ECO:0000313" key="4">
    <source>
        <dbReference type="Proteomes" id="UP000050272"/>
    </source>
</evidence>
<evidence type="ECO:0000313" key="5">
    <source>
        <dbReference type="Proteomes" id="UP000676804"/>
    </source>
</evidence>
<accession>A0ABD4QJI2</accession>
<feature type="transmembrane region" description="Helical" evidence="1">
    <location>
        <begin position="21"/>
        <end position="41"/>
    </location>
</feature>